<accession>A0A2D1ADX6</accession>
<name>A0A2D1ADX6_9CAUD</name>
<evidence type="ECO:0000313" key="2">
    <source>
        <dbReference type="Proteomes" id="UP000231419"/>
    </source>
</evidence>
<organism evidence="1 2">
    <name type="scientific">Rhodococcus phage Trina</name>
    <dbReference type="NCBI Taxonomy" id="2027905"/>
    <lineage>
        <taxon>Viruses</taxon>
        <taxon>Duplodnaviria</taxon>
        <taxon>Heunggongvirae</taxon>
        <taxon>Uroviricota</taxon>
        <taxon>Caudoviricetes</taxon>
        <taxon>Trinavirus</taxon>
        <taxon>Trinavirus trina</taxon>
    </lineage>
</organism>
<reference evidence="2" key="1">
    <citation type="submission" date="2017-08" db="EMBL/GenBank/DDBJ databases">
        <authorList>
            <person name="de Groot N.N."/>
        </authorList>
    </citation>
    <scope>NUCLEOTIDE SEQUENCE [LARGE SCALE GENOMIC DNA]</scope>
</reference>
<proteinExistence type="predicted"/>
<sequence length="1346" mass="154746">MQKPLLNEYVNELDYNHDIHGTPKVVAELNWNQTKFLADPAKRGSHVRVFDGTGINPVNETGFNQVFQESRYKKSVYSSTVNWYEGSNKPQLDWVVPPRMPGSFTKFGAEQTFYIDVQEPGTWKFFVSSDDGHDLTIYSQTDVPTKVTSYYGGRFISFPPNYTESGTYNFPTVGRYKVRARVYNNDIAWGIFIGYQTPTMIAASKVPVYLTDLAIRPDQLDAPFANPVIPYNPYAADTKEWKEWREFYPVDSIIKPHRPESGIRYNELDGDAYLMSYSDFIVEPGGYKLPHYYTLNKKQQTFAYWKTDTKSAATGNASGYPISNADVTIFYNEPVPTNKIVVTNNIGPVPTVFAITYRDEAGVWHDVVKTTDVIAVNQETGRLEMYINELGNWTEAPVIDLDYSVNVTALRYRVERLNARNSRLEVLELSARKELDITDRIVDFSVDNTMDEADFLRIIGSISSNSGSVTISNWDGAFNLEELAPITDAKDRLNLLAERQVKFTFDLLYDLKEQGELTPYPVRLATMYASDWSKDGEFDYSVNLFDSAKYLMNVQCPDLYEKDMPIHILIAQILDSVGFSQYRLDKEDYSSTSPVLDFFSNKLDATVWEVLQELCTNTMSAIYMDEYDVLQLITRDKITKAEEPVYTLRGQTDNDGKLPNIITFDKNYDMEANKVKITWKPKKVKTNKDPIFPEDLTDILWQSNETITLRATRLVKTLAYEEENEFWIDEKEAVEWPYKGKANINGEMVAWDGKEYYFRVRKTPINQPPVVEYQTRVVRSKEELDQCIAMAKDNTYQYVNKFTGKIMLRRDEKTNVPTGRAIDPSKYRVAHPVNRRPGWIDATTTIGQQGIFPGFWPGEQSTSWYTQTNSPNQTSIEINRPTNRSDDWFKNQILMRKSELPLQQWGARIKFKNSTTIGELNFMFNMGQSFGNSEVVTTAIPALFNQYYNVTFLETQNLVRNATHEIAAWVVSPDPVYRTWDNAIRGSASRMYNRNYWDTWAERMKGYQFEFKRDTWYDIKIDLTRGRGYNANSDMHFFIWINGMPVGGFNAAGPANRHKWLARTNYWAIGSRAASKVEVESAYSWTEFDVDEGTLQTYENFRYDYTNGGYLSTYLEDGVLYPSKGKTAPYRDGAEFNGEFFFDDFGGMVHEIRDFEVNLDKAPAMSQNVLISNEGVRELDLVYNPNKARFSLVNITNKNVIAHGEDKLPGGDESVNHSIAVYGYVLTEEDEQTITRENRDSIKDRGEVKLDLQADWINTKEQADQLAKWVVKNFAEPKDVVTVEVFGDASFSIGDKLNVLYEKAGINPDWLYIVTRCSYSYSVDGLKTELEIRRVRNNYVPSDDEM</sequence>
<dbReference type="Proteomes" id="UP000231419">
    <property type="component" value="Segment"/>
</dbReference>
<dbReference type="EMBL" id="MF668286">
    <property type="protein sequence ID" value="ASZ74897.1"/>
    <property type="molecule type" value="Genomic_DNA"/>
</dbReference>
<keyword evidence="2" id="KW-1185">Reference proteome</keyword>
<protein>
    <submittedName>
        <fullName evidence="1">Minor tail protein</fullName>
    </submittedName>
</protein>
<gene>
    <name evidence="1" type="ORF">SEA_TRINA_83</name>
</gene>
<evidence type="ECO:0000313" key="1">
    <source>
        <dbReference type="EMBL" id="ASZ74897.1"/>
    </source>
</evidence>